<keyword evidence="6" id="KW-0735">Signal-anchor</keyword>
<dbReference type="EC" id="3.2.1.58" evidence="16"/>
<evidence type="ECO:0000256" key="4">
    <source>
        <dbReference type="ARBA" id="ARBA00022692"/>
    </source>
</evidence>
<feature type="region of interest" description="Disordered" evidence="18">
    <location>
        <begin position="349"/>
        <end position="379"/>
    </location>
</feature>
<dbReference type="GO" id="GO:0009986">
    <property type="term" value="C:cell surface"/>
    <property type="evidence" value="ECO:0007669"/>
    <property type="project" value="TreeGrafter"/>
</dbReference>
<keyword evidence="8 19" id="KW-0472">Membrane</keyword>
<name>A0A507R6W8_MONPU</name>
<protein>
    <recommendedName>
        <fullName evidence="16">glucan 1,3-beta-glucosidase</fullName>
        <ecNumber evidence="16">3.2.1.58</ecNumber>
    </recommendedName>
    <alternativeName>
        <fullName evidence="17">Exo-1,3-beta-glucanase D</fullName>
    </alternativeName>
</protein>
<dbReference type="OrthoDB" id="62120at2759"/>
<evidence type="ECO:0000256" key="18">
    <source>
        <dbReference type="SAM" id="MobiDB-lite"/>
    </source>
</evidence>
<accession>A0A507R6W8</accession>
<dbReference type="STRING" id="5098.A0A507R6W8"/>
<keyword evidence="5" id="KW-0378">Hydrolase</keyword>
<feature type="compositionally biased region" description="Basic and acidic residues" evidence="18">
    <location>
        <begin position="121"/>
        <end position="135"/>
    </location>
</feature>
<evidence type="ECO:0000313" key="21">
    <source>
        <dbReference type="EMBL" id="TQB77561.1"/>
    </source>
</evidence>
<evidence type="ECO:0000256" key="5">
    <source>
        <dbReference type="ARBA" id="ARBA00022801"/>
    </source>
</evidence>
<feature type="compositionally biased region" description="Basic and acidic residues" evidence="18">
    <location>
        <begin position="61"/>
        <end position="75"/>
    </location>
</feature>
<keyword evidence="9" id="KW-0325">Glycoprotein</keyword>
<dbReference type="SUPFAM" id="SSF51445">
    <property type="entry name" value="(Trans)glycosidases"/>
    <property type="match status" value="1"/>
</dbReference>
<evidence type="ECO:0000256" key="13">
    <source>
        <dbReference type="ARBA" id="ARBA00023326"/>
    </source>
</evidence>
<keyword evidence="4 19" id="KW-0812">Transmembrane</keyword>
<feature type="compositionally biased region" description="Basic residues" evidence="18">
    <location>
        <begin position="215"/>
        <end position="224"/>
    </location>
</feature>
<dbReference type="Gene3D" id="3.20.20.80">
    <property type="entry name" value="Glycosidases"/>
    <property type="match status" value="1"/>
</dbReference>
<dbReference type="GO" id="GO:0005576">
    <property type="term" value="C:extracellular region"/>
    <property type="evidence" value="ECO:0007669"/>
    <property type="project" value="TreeGrafter"/>
</dbReference>
<feature type="region of interest" description="Disordered" evidence="18">
    <location>
        <begin position="270"/>
        <end position="312"/>
    </location>
</feature>
<keyword evidence="13" id="KW-0624">Polysaccharide degradation</keyword>
<comment type="catalytic activity">
    <reaction evidence="14">
        <text>Successive hydrolysis of beta-D-glucose units from the non-reducing ends of (1-&gt;3)-beta-D-glucans, releasing alpha-glucose.</text>
        <dbReference type="EC" id="3.2.1.58"/>
    </reaction>
</comment>
<evidence type="ECO:0000256" key="7">
    <source>
        <dbReference type="ARBA" id="ARBA00022989"/>
    </source>
</evidence>
<evidence type="ECO:0000256" key="17">
    <source>
        <dbReference type="ARBA" id="ARBA00041260"/>
    </source>
</evidence>
<evidence type="ECO:0000256" key="9">
    <source>
        <dbReference type="ARBA" id="ARBA00023180"/>
    </source>
</evidence>
<comment type="subcellular location">
    <subcellularLocation>
        <location evidence="1">Cell membrane</location>
        <topology evidence="1">Single-pass type II membrane protein</topology>
    </subcellularLocation>
</comment>
<dbReference type="Pfam" id="PF00150">
    <property type="entry name" value="Cellulase"/>
    <property type="match status" value="1"/>
</dbReference>
<feature type="region of interest" description="Disordered" evidence="18">
    <location>
        <begin position="1"/>
        <end position="242"/>
    </location>
</feature>
<evidence type="ECO:0000256" key="14">
    <source>
        <dbReference type="ARBA" id="ARBA00036824"/>
    </source>
</evidence>
<feature type="compositionally biased region" description="Acidic residues" evidence="18">
    <location>
        <begin position="191"/>
        <end position="209"/>
    </location>
</feature>
<evidence type="ECO:0000256" key="15">
    <source>
        <dbReference type="ARBA" id="ARBA00037126"/>
    </source>
</evidence>
<dbReference type="InterPro" id="IPR050386">
    <property type="entry name" value="Glycosyl_hydrolase_5"/>
</dbReference>
<feature type="compositionally biased region" description="Basic and acidic residues" evidence="18">
    <location>
        <begin position="87"/>
        <end position="104"/>
    </location>
</feature>
<keyword evidence="10" id="KW-0119">Carbohydrate metabolism</keyword>
<proteinExistence type="inferred from homology"/>
<keyword evidence="22" id="KW-1185">Reference proteome</keyword>
<dbReference type="AlphaFoldDB" id="A0A507R6W8"/>
<evidence type="ECO:0000256" key="11">
    <source>
        <dbReference type="ARBA" id="ARBA00023295"/>
    </source>
</evidence>
<evidence type="ECO:0000256" key="19">
    <source>
        <dbReference type="SAM" id="Phobius"/>
    </source>
</evidence>
<dbReference type="PANTHER" id="PTHR31297:SF34">
    <property type="entry name" value="GLUCAN 1,3-BETA-GLUCOSIDASE 2"/>
    <property type="match status" value="1"/>
</dbReference>
<feature type="domain" description="Glycoside hydrolase family 5" evidence="20">
    <location>
        <begin position="496"/>
        <end position="730"/>
    </location>
</feature>
<keyword evidence="7 19" id="KW-1133">Transmembrane helix</keyword>
<comment type="function">
    <text evidence="15">Glucosidase involved in the degradation of cellulosic biomass. Active on lichenan.</text>
</comment>
<gene>
    <name evidence="21" type="ORF">MPDQ_000102</name>
</gene>
<comment type="similarity">
    <text evidence="2">Belongs to the glycosyl hydrolase 5 (cellulase A) family.</text>
</comment>
<evidence type="ECO:0000256" key="1">
    <source>
        <dbReference type="ARBA" id="ARBA00004401"/>
    </source>
</evidence>
<feature type="transmembrane region" description="Helical" evidence="19">
    <location>
        <begin position="322"/>
        <end position="344"/>
    </location>
</feature>
<dbReference type="PANTHER" id="PTHR31297">
    <property type="entry name" value="GLUCAN ENDO-1,6-BETA-GLUCOSIDASE B"/>
    <property type="match status" value="1"/>
</dbReference>
<evidence type="ECO:0000256" key="3">
    <source>
        <dbReference type="ARBA" id="ARBA00022475"/>
    </source>
</evidence>
<reference evidence="21 22" key="1">
    <citation type="submission" date="2019-06" db="EMBL/GenBank/DDBJ databases">
        <title>Wine fermentation using esterase from Monascus purpureus.</title>
        <authorList>
            <person name="Geng C."/>
            <person name="Zhang Y."/>
        </authorList>
    </citation>
    <scope>NUCLEOTIDE SEQUENCE [LARGE SCALE GENOMIC DNA]</scope>
    <source>
        <strain evidence="21">HQ1</strain>
    </source>
</reference>
<evidence type="ECO:0000313" key="22">
    <source>
        <dbReference type="Proteomes" id="UP000319663"/>
    </source>
</evidence>
<dbReference type="EMBL" id="VIFY01000001">
    <property type="protein sequence ID" value="TQB77561.1"/>
    <property type="molecule type" value="Genomic_DNA"/>
</dbReference>
<evidence type="ECO:0000256" key="12">
    <source>
        <dbReference type="ARBA" id="ARBA00023316"/>
    </source>
</evidence>
<dbReference type="GO" id="GO:0009251">
    <property type="term" value="P:glucan catabolic process"/>
    <property type="evidence" value="ECO:0007669"/>
    <property type="project" value="TreeGrafter"/>
</dbReference>
<dbReference type="InterPro" id="IPR017853">
    <property type="entry name" value="GH"/>
</dbReference>
<evidence type="ECO:0000256" key="10">
    <source>
        <dbReference type="ARBA" id="ARBA00023277"/>
    </source>
</evidence>
<keyword evidence="3" id="KW-1003">Cell membrane</keyword>
<evidence type="ECO:0000256" key="8">
    <source>
        <dbReference type="ARBA" id="ARBA00023136"/>
    </source>
</evidence>
<sequence length="855" mass="97688">MPSNSRSRDRRRGVDHGTDDDDIEFNPTIDRRQYRREKYYEDRASPRRYHEEESGDYDSPDTTRRRERYGSKAKESPATSPIKRSHRDRDRDGQTRRDRRRGPGDDGSPAPGVRERRHRRDRDGHRHRDEDDEARRQRRRERRRAREREMGHERERDRERTSRKHAHAHSKTDSGSHLLSADSLARLESQYADEDEGVGLETAPEETEAEMARRENRRRRRRQRKEAALLGGGEGEDEEGDIEERTRVLDEFSHSSPKVTARGRVVSGPFLEEGRSDNTRVRHRGGGGSETDLGWKEGDWDDGSGSGSGDGDHRPFWKKKKWWWIGLGVLVVLLAIIIPVVIVVSKKKHSTAKDGDGDSGSSGSTPYNSNLDGLDPDSIPKSARGTILDPWTWYDTTDFNVTYTNETVGGLSIMGLNSTWDDSARPNENVPPLNEKFPYGSQPIRGVNLGGWLSIEPFIVPSLFNQYSASDNVLDEWTLSQKLGSSAASTIEKHYATFIREEDFADIQNAGLDHVRIQYSYWAVKTYDGDPYVAKTSWRYLLRAIEYCRKYGLRVKLDLHGIPGSQNGWNHSGHQGRIGWLNGTDGDLNRQRSLEIHDQLSKFFAQDRYKNVITIYGLVNEPLMLALPVEPVLNWTTQVAELVQKNGITARIAFHDGFLPLNKWDSMLKDAPPNMMLDTHQYTIFNTGEIVLNHTAKIELICNAWYPMIQEINTTTSGWGPTMCGEWSQADTDCTEYLNDVGKGTRWEGTLSNTTPYCPVANSKFGGRCSCTNANADPSTYSDDYKKWLLTYAEAQMSVFETAQGWFYWTWQTESAAQWSYKTAWKNGFMPAKAYRRDFKCGDPVPDFGSLPEYY</sequence>
<comment type="caution">
    <text evidence="21">The sequence shown here is derived from an EMBL/GenBank/DDBJ whole genome shotgun (WGS) entry which is preliminary data.</text>
</comment>
<evidence type="ECO:0000256" key="16">
    <source>
        <dbReference type="ARBA" id="ARBA00038929"/>
    </source>
</evidence>
<feature type="compositionally biased region" description="Basic and acidic residues" evidence="18">
    <location>
        <begin position="29"/>
        <end position="52"/>
    </location>
</feature>
<keyword evidence="12" id="KW-0961">Cell wall biogenesis/degradation</keyword>
<dbReference type="Proteomes" id="UP000319663">
    <property type="component" value="Unassembled WGS sequence"/>
</dbReference>
<dbReference type="GO" id="GO:0071555">
    <property type="term" value="P:cell wall organization"/>
    <property type="evidence" value="ECO:0007669"/>
    <property type="project" value="UniProtKB-KW"/>
</dbReference>
<feature type="compositionally biased region" description="Basic and acidic residues" evidence="18">
    <location>
        <begin position="144"/>
        <end position="160"/>
    </location>
</feature>
<evidence type="ECO:0000259" key="20">
    <source>
        <dbReference type="Pfam" id="PF00150"/>
    </source>
</evidence>
<dbReference type="FunFam" id="3.20.20.80:FF:000033">
    <property type="entry name" value="Glucan 1,3-beta-glucosidase A"/>
    <property type="match status" value="1"/>
</dbReference>
<dbReference type="GO" id="GO:0004338">
    <property type="term" value="F:glucan exo-1,3-beta-glucosidase activity"/>
    <property type="evidence" value="ECO:0007669"/>
    <property type="project" value="UniProtKB-EC"/>
</dbReference>
<organism evidence="21 22">
    <name type="scientific">Monascus purpureus</name>
    <name type="common">Red mold</name>
    <name type="synonym">Monascus anka</name>
    <dbReference type="NCBI Taxonomy" id="5098"/>
    <lineage>
        <taxon>Eukaryota</taxon>
        <taxon>Fungi</taxon>
        <taxon>Dikarya</taxon>
        <taxon>Ascomycota</taxon>
        <taxon>Pezizomycotina</taxon>
        <taxon>Eurotiomycetes</taxon>
        <taxon>Eurotiomycetidae</taxon>
        <taxon>Eurotiales</taxon>
        <taxon>Aspergillaceae</taxon>
        <taxon>Monascus</taxon>
    </lineage>
</organism>
<dbReference type="GO" id="GO:0005886">
    <property type="term" value="C:plasma membrane"/>
    <property type="evidence" value="ECO:0007669"/>
    <property type="project" value="UniProtKB-SubCell"/>
</dbReference>
<evidence type="ECO:0000256" key="6">
    <source>
        <dbReference type="ARBA" id="ARBA00022968"/>
    </source>
</evidence>
<keyword evidence="11" id="KW-0326">Glycosidase</keyword>
<evidence type="ECO:0000256" key="2">
    <source>
        <dbReference type="ARBA" id="ARBA00005641"/>
    </source>
</evidence>
<dbReference type="InterPro" id="IPR001547">
    <property type="entry name" value="Glyco_hydro_5"/>
</dbReference>